<reference evidence="3" key="1">
    <citation type="journal article" date="2019" name="Int. J. Syst. Evol. Microbiol.">
        <title>The Global Catalogue of Microorganisms (GCM) 10K type strain sequencing project: providing services to taxonomists for standard genome sequencing and annotation.</title>
        <authorList>
            <consortium name="The Broad Institute Genomics Platform"/>
            <consortium name="The Broad Institute Genome Sequencing Center for Infectious Disease"/>
            <person name="Wu L."/>
            <person name="Ma J."/>
        </authorList>
    </citation>
    <scope>NUCLEOTIDE SEQUENCE [LARGE SCALE GENOMIC DNA]</scope>
    <source>
        <strain evidence="3">KCTC 42586</strain>
    </source>
</reference>
<gene>
    <name evidence="2" type="ORF">ACFPQ9_42340</name>
</gene>
<accession>A0ABW0CZB0</accession>
<keyword evidence="3" id="KW-1185">Reference proteome</keyword>
<evidence type="ECO:0000313" key="2">
    <source>
        <dbReference type="EMBL" id="MFC5220467.1"/>
    </source>
</evidence>
<organism evidence="2 3">
    <name type="scientific">Streptomyces coerulescens</name>
    <dbReference type="NCBI Taxonomy" id="29304"/>
    <lineage>
        <taxon>Bacteria</taxon>
        <taxon>Bacillati</taxon>
        <taxon>Actinomycetota</taxon>
        <taxon>Actinomycetes</taxon>
        <taxon>Kitasatosporales</taxon>
        <taxon>Streptomycetaceae</taxon>
        <taxon>Streptomyces</taxon>
    </lineage>
</organism>
<dbReference type="RefSeq" id="WP_380865259.1">
    <property type="nucleotide sequence ID" value="NZ_JBHSKM010000049.1"/>
</dbReference>
<evidence type="ECO:0000313" key="3">
    <source>
        <dbReference type="Proteomes" id="UP001596263"/>
    </source>
</evidence>
<keyword evidence="1" id="KW-0812">Transmembrane</keyword>
<comment type="caution">
    <text evidence="2">The sequence shown here is derived from an EMBL/GenBank/DDBJ whole genome shotgun (WGS) entry which is preliminary data.</text>
</comment>
<keyword evidence="1" id="KW-1133">Transmembrane helix</keyword>
<dbReference type="EMBL" id="JBHSKM010000049">
    <property type="protein sequence ID" value="MFC5220467.1"/>
    <property type="molecule type" value="Genomic_DNA"/>
</dbReference>
<protein>
    <recommendedName>
        <fullName evidence="4">Secreted protein</fullName>
    </recommendedName>
</protein>
<name>A0ABW0CZB0_STRCD</name>
<proteinExistence type="predicted"/>
<dbReference type="Proteomes" id="UP001596263">
    <property type="component" value="Unassembled WGS sequence"/>
</dbReference>
<keyword evidence="1" id="KW-0472">Membrane</keyword>
<feature type="transmembrane region" description="Helical" evidence="1">
    <location>
        <begin position="6"/>
        <end position="24"/>
    </location>
</feature>
<sequence length="176" mass="19646">MVDVLLPLVTLILGFFASFMLELLRNRWTAQNVLDVRTAERHHAAQLERAAFECDGLRAVHTAIHDLLNRVNAIAILLAKAEAGGMDWRESDDGQELRAAAMHATARCSHESALLLHPPVIEAVERLTTAAYPMYWTRASGSDPRHRREFFEAEQAASRAIATRLRELYGFAPSGD</sequence>
<evidence type="ECO:0000256" key="1">
    <source>
        <dbReference type="SAM" id="Phobius"/>
    </source>
</evidence>
<evidence type="ECO:0008006" key="4">
    <source>
        <dbReference type="Google" id="ProtNLM"/>
    </source>
</evidence>